<evidence type="ECO:0000256" key="2">
    <source>
        <dbReference type="ARBA" id="ARBA00022475"/>
    </source>
</evidence>
<keyword evidence="3" id="KW-0812">Transmembrane</keyword>
<feature type="chain" id="PRO_5021329275" evidence="10">
    <location>
        <begin position="21"/>
        <end position="35"/>
    </location>
</feature>
<evidence type="ECO:0000313" key="12">
    <source>
        <dbReference type="Proteomes" id="UP000314294"/>
    </source>
</evidence>
<comment type="caution">
    <text evidence="11">The sequence shown here is derived from an EMBL/GenBank/DDBJ whole genome shotgun (WGS) entry which is preliminary data.</text>
</comment>
<dbReference type="AlphaFoldDB" id="A0A4Z2E4U6"/>
<keyword evidence="5" id="KW-1133">Transmembrane helix</keyword>
<evidence type="ECO:0000256" key="1">
    <source>
        <dbReference type="ARBA" id="ARBA00004251"/>
    </source>
</evidence>
<keyword evidence="6" id="KW-0472">Membrane</keyword>
<keyword evidence="11" id="KW-0406">Ion transport</keyword>
<dbReference type="GO" id="GO:0001518">
    <property type="term" value="C:voltage-gated sodium channel complex"/>
    <property type="evidence" value="ECO:0007669"/>
    <property type="project" value="InterPro"/>
</dbReference>
<evidence type="ECO:0000256" key="5">
    <source>
        <dbReference type="ARBA" id="ARBA00022989"/>
    </source>
</evidence>
<dbReference type="GO" id="GO:0019871">
    <property type="term" value="F:sodium channel inhibitor activity"/>
    <property type="evidence" value="ECO:0007669"/>
    <property type="project" value="TreeGrafter"/>
</dbReference>
<accession>A0A4Z2E4U6</accession>
<keyword evidence="2" id="KW-1003">Cell membrane</keyword>
<gene>
    <name evidence="11" type="primary">Scn3b</name>
    <name evidence="11" type="ORF">EYF80_065941</name>
</gene>
<evidence type="ECO:0000256" key="8">
    <source>
        <dbReference type="ARBA" id="ARBA00023180"/>
    </source>
</evidence>
<evidence type="ECO:0000256" key="4">
    <source>
        <dbReference type="ARBA" id="ARBA00022729"/>
    </source>
</evidence>
<dbReference type="GO" id="GO:0086005">
    <property type="term" value="P:ventricular cardiac muscle cell action potential"/>
    <property type="evidence" value="ECO:0007669"/>
    <property type="project" value="TreeGrafter"/>
</dbReference>
<dbReference type="PANTHER" id="PTHR10546">
    <property type="entry name" value="SODIUM CHANNEL SUBUNIT BETA-1 AND 3"/>
    <property type="match status" value="1"/>
</dbReference>
<evidence type="ECO:0000256" key="9">
    <source>
        <dbReference type="ARBA" id="ARBA00023319"/>
    </source>
</evidence>
<reference evidence="11 12" key="1">
    <citation type="submission" date="2019-03" db="EMBL/GenBank/DDBJ databases">
        <title>First draft genome of Liparis tanakae, snailfish: a comprehensive survey of snailfish specific genes.</title>
        <authorList>
            <person name="Kim W."/>
            <person name="Song I."/>
            <person name="Jeong J.-H."/>
            <person name="Kim D."/>
            <person name="Kim S."/>
            <person name="Ryu S."/>
            <person name="Song J.Y."/>
            <person name="Lee S.K."/>
        </authorList>
    </citation>
    <scope>NUCLEOTIDE SEQUENCE [LARGE SCALE GENOMIC DNA]</scope>
    <source>
        <tissue evidence="11">Muscle</tissue>
    </source>
</reference>
<keyword evidence="11" id="KW-0407">Ion channel</keyword>
<keyword evidence="4 10" id="KW-0732">Signal</keyword>
<organism evidence="11 12">
    <name type="scientific">Liparis tanakae</name>
    <name type="common">Tanaka's snailfish</name>
    <dbReference type="NCBI Taxonomy" id="230148"/>
    <lineage>
        <taxon>Eukaryota</taxon>
        <taxon>Metazoa</taxon>
        <taxon>Chordata</taxon>
        <taxon>Craniata</taxon>
        <taxon>Vertebrata</taxon>
        <taxon>Euteleostomi</taxon>
        <taxon>Actinopterygii</taxon>
        <taxon>Neopterygii</taxon>
        <taxon>Teleostei</taxon>
        <taxon>Neoteleostei</taxon>
        <taxon>Acanthomorphata</taxon>
        <taxon>Eupercaria</taxon>
        <taxon>Perciformes</taxon>
        <taxon>Cottioidei</taxon>
        <taxon>Cottales</taxon>
        <taxon>Liparidae</taxon>
        <taxon>Liparis</taxon>
    </lineage>
</organism>
<comment type="subcellular location">
    <subcellularLocation>
        <location evidence="1">Cell membrane</location>
        <topology evidence="1">Single-pass type I membrane protein</topology>
    </subcellularLocation>
</comment>
<keyword evidence="7" id="KW-1015">Disulfide bond</keyword>
<evidence type="ECO:0000256" key="7">
    <source>
        <dbReference type="ARBA" id="ARBA00023157"/>
    </source>
</evidence>
<proteinExistence type="predicted"/>
<dbReference type="InterPro" id="IPR027098">
    <property type="entry name" value="Na_channel_b1/b3"/>
</dbReference>
<dbReference type="GO" id="GO:0044325">
    <property type="term" value="F:transmembrane transporter binding"/>
    <property type="evidence" value="ECO:0007669"/>
    <property type="project" value="TreeGrafter"/>
</dbReference>
<protein>
    <submittedName>
        <fullName evidence="11">Sodium channel subunit beta-3</fullName>
    </submittedName>
</protein>
<dbReference type="GO" id="GO:0086091">
    <property type="term" value="P:regulation of heart rate by cardiac conduction"/>
    <property type="evidence" value="ECO:0007669"/>
    <property type="project" value="TreeGrafter"/>
</dbReference>
<keyword evidence="9" id="KW-0393">Immunoglobulin domain</keyword>
<evidence type="ECO:0000256" key="6">
    <source>
        <dbReference type="ARBA" id="ARBA00023136"/>
    </source>
</evidence>
<name>A0A4Z2E4U6_9TELE</name>
<sequence length="35" mass="4162">MMYVLLVCLTCWLLLEMVYCYRKISQSDEQTQDAA</sequence>
<dbReference type="PANTHER" id="PTHR10546:SF1">
    <property type="entry name" value="SODIUM CHANNEL SUBUNIT BETA-3"/>
    <property type="match status" value="1"/>
</dbReference>
<dbReference type="Proteomes" id="UP000314294">
    <property type="component" value="Unassembled WGS sequence"/>
</dbReference>
<keyword evidence="8" id="KW-0325">Glycoprotein</keyword>
<dbReference type="GO" id="GO:0034220">
    <property type="term" value="P:monoatomic ion transmembrane transport"/>
    <property type="evidence" value="ECO:0007669"/>
    <property type="project" value="UniProtKB-KW"/>
</dbReference>
<dbReference type="GO" id="GO:0006814">
    <property type="term" value="P:sodium ion transport"/>
    <property type="evidence" value="ECO:0007669"/>
    <property type="project" value="InterPro"/>
</dbReference>
<feature type="signal peptide" evidence="10">
    <location>
        <begin position="1"/>
        <end position="20"/>
    </location>
</feature>
<keyword evidence="12" id="KW-1185">Reference proteome</keyword>
<evidence type="ECO:0000256" key="10">
    <source>
        <dbReference type="SAM" id="SignalP"/>
    </source>
</evidence>
<dbReference type="EMBL" id="SRLO01016899">
    <property type="protein sequence ID" value="TNN23936.1"/>
    <property type="molecule type" value="Genomic_DNA"/>
</dbReference>
<evidence type="ECO:0000256" key="3">
    <source>
        <dbReference type="ARBA" id="ARBA00022692"/>
    </source>
</evidence>
<evidence type="ECO:0000313" key="11">
    <source>
        <dbReference type="EMBL" id="TNN23936.1"/>
    </source>
</evidence>
<keyword evidence="11" id="KW-0813">Transport</keyword>